<sequence length="340" mass="36831">MKSMQALVMTDVGGPEVLQLQSVPCPTIQQPNEILVRVMAAGVNPADYRVRKRMPPSTDWVLPKEGVILGLEGAGIVEAIGSDVTRFKVGDEVYYFDGGFIGSQGNYAQFKIVNEHYLAHKPKTLSFAEAATLPVVGITSWEALYDRANLKSEEYLLVQGGAGGLGHIGIQLGKLLGAHVATTVSTDAKAKLVKSLGAEHIIMYRTEDVGKSLKAWSGEKGIDVVYDTVGDPVFSQSVDFLTMHGRLVSAAYPTSWPTGDIFLPALKNIQISFEAMGHALSSHDLRIKQTKILENIAKYVDEGNLRLVLDKSYPLAEAGEAQRSLEDGEITGRVALEIPH</sequence>
<evidence type="ECO:0000259" key="2">
    <source>
        <dbReference type="SMART" id="SM00829"/>
    </source>
</evidence>
<dbReference type="GO" id="GO:0016491">
    <property type="term" value="F:oxidoreductase activity"/>
    <property type="evidence" value="ECO:0007669"/>
    <property type="project" value="InterPro"/>
</dbReference>
<dbReference type="SUPFAM" id="SSF50129">
    <property type="entry name" value="GroES-like"/>
    <property type="match status" value="1"/>
</dbReference>
<dbReference type="InterPro" id="IPR013154">
    <property type="entry name" value="ADH-like_N"/>
</dbReference>
<dbReference type="STRING" id="1202724.AM493_04035"/>
<name>A0A0M8MBL1_9FLAO</name>
<dbReference type="InterPro" id="IPR020843">
    <property type="entry name" value="ER"/>
</dbReference>
<evidence type="ECO:0000313" key="4">
    <source>
        <dbReference type="Proteomes" id="UP000037755"/>
    </source>
</evidence>
<keyword evidence="4" id="KW-1185">Reference proteome</keyword>
<dbReference type="PATRIC" id="fig|1202724.3.peg.833"/>
<evidence type="ECO:0000313" key="3">
    <source>
        <dbReference type="EMBL" id="KOS05294.1"/>
    </source>
</evidence>
<gene>
    <name evidence="3" type="ORF">AM493_04035</name>
</gene>
<dbReference type="Proteomes" id="UP000037755">
    <property type="component" value="Unassembled WGS sequence"/>
</dbReference>
<feature type="domain" description="Enoyl reductase (ER)" evidence="2">
    <location>
        <begin position="13"/>
        <end position="336"/>
    </location>
</feature>
<dbReference type="RefSeq" id="WP_054406365.1">
    <property type="nucleotide sequence ID" value="NZ_FOYA01000023.1"/>
</dbReference>
<keyword evidence="1" id="KW-0521">NADP</keyword>
<dbReference type="Gene3D" id="3.40.50.720">
    <property type="entry name" value="NAD(P)-binding Rossmann-like Domain"/>
    <property type="match status" value="1"/>
</dbReference>
<dbReference type="Pfam" id="PF13602">
    <property type="entry name" value="ADH_zinc_N_2"/>
    <property type="match status" value="1"/>
</dbReference>
<dbReference type="SUPFAM" id="SSF51735">
    <property type="entry name" value="NAD(P)-binding Rossmann-fold domains"/>
    <property type="match status" value="1"/>
</dbReference>
<comment type="caution">
    <text evidence="3">The sequence shown here is derived from an EMBL/GenBank/DDBJ whole genome shotgun (WGS) entry which is preliminary data.</text>
</comment>
<dbReference type="OrthoDB" id="9787435at2"/>
<organism evidence="3 4">
    <name type="scientific">Flavobacterium akiainvivens</name>
    <dbReference type="NCBI Taxonomy" id="1202724"/>
    <lineage>
        <taxon>Bacteria</taxon>
        <taxon>Pseudomonadati</taxon>
        <taxon>Bacteroidota</taxon>
        <taxon>Flavobacteriia</taxon>
        <taxon>Flavobacteriales</taxon>
        <taxon>Flavobacteriaceae</taxon>
        <taxon>Flavobacterium</taxon>
    </lineage>
</organism>
<dbReference type="AlphaFoldDB" id="A0A0M8MBL1"/>
<protein>
    <recommendedName>
        <fullName evidence="2">Enoyl reductase (ER) domain-containing protein</fullName>
    </recommendedName>
</protein>
<dbReference type="InterPro" id="IPR011032">
    <property type="entry name" value="GroES-like_sf"/>
</dbReference>
<dbReference type="PANTHER" id="PTHR44154">
    <property type="entry name" value="QUINONE OXIDOREDUCTASE"/>
    <property type="match status" value="1"/>
</dbReference>
<dbReference type="InterPro" id="IPR036291">
    <property type="entry name" value="NAD(P)-bd_dom_sf"/>
</dbReference>
<dbReference type="Gene3D" id="3.90.180.10">
    <property type="entry name" value="Medium-chain alcohol dehydrogenases, catalytic domain"/>
    <property type="match status" value="1"/>
</dbReference>
<reference evidence="3 4" key="1">
    <citation type="submission" date="2015-08" db="EMBL/GenBank/DDBJ databases">
        <title>Whole genome sequence of Flavobacterium akiainvivens IK-1T, from decaying Wikstroemia oahuensis, an endemic Hawaiian shrub.</title>
        <authorList>
            <person name="Wan X."/>
            <person name="Hou S."/>
            <person name="Saito J."/>
            <person name="Donachie S."/>
        </authorList>
    </citation>
    <scope>NUCLEOTIDE SEQUENCE [LARGE SCALE GENOMIC DNA]</scope>
    <source>
        <strain evidence="3 4">IK-1</strain>
    </source>
</reference>
<evidence type="ECO:0000256" key="1">
    <source>
        <dbReference type="ARBA" id="ARBA00022857"/>
    </source>
</evidence>
<dbReference type="InterPro" id="IPR051603">
    <property type="entry name" value="Zinc-ADH_QOR/CCCR"/>
</dbReference>
<dbReference type="EMBL" id="LIYD01000005">
    <property type="protein sequence ID" value="KOS05294.1"/>
    <property type="molecule type" value="Genomic_DNA"/>
</dbReference>
<accession>A0A0M8MBL1</accession>
<dbReference type="PANTHER" id="PTHR44154:SF1">
    <property type="entry name" value="QUINONE OXIDOREDUCTASE"/>
    <property type="match status" value="1"/>
</dbReference>
<proteinExistence type="predicted"/>
<dbReference type="Pfam" id="PF08240">
    <property type="entry name" value="ADH_N"/>
    <property type="match status" value="1"/>
</dbReference>
<dbReference type="SMART" id="SM00829">
    <property type="entry name" value="PKS_ER"/>
    <property type="match status" value="1"/>
</dbReference>